<organism evidence="1">
    <name type="scientific">Neobodo designis</name>
    <name type="common">Flagellated protozoan</name>
    <name type="synonym">Bodo designis</name>
    <dbReference type="NCBI Taxonomy" id="312471"/>
    <lineage>
        <taxon>Eukaryota</taxon>
        <taxon>Discoba</taxon>
        <taxon>Euglenozoa</taxon>
        <taxon>Kinetoplastea</taxon>
        <taxon>Metakinetoplastina</taxon>
        <taxon>Neobodonida</taxon>
        <taxon>Neobodo</taxon>
    </lineage>
</organism>
<evidence type="ECO:0000313" key="1">
    <source>
        <dbReference type="EMBL" id="CAD9110359.1"/>
    </source>
</evidence>
<dbReference type="EMBL" id="HBGF01018005">
    <property type="protein sequence ID" value="CAD9110359.1"/>
    <property type="molecule type" value="Transcribed_RNA"/>
</dbReference>
<protein>
    <submittedName>
        <fullName evidence="1">Uncharacterized protein</fullName>
    </submittedName>
</protein>
<dbReference type="AlphaFoldDB" id="A0A7S1LQ40"/>
<accession>A0A7S1LQ40</accession>
<sequence>MTKCDLVKANHGKAPGIVIAERLRALQSAHPLLGRGWIAMANACSAKEATAAWETAGRPEGELDRFKRENMLAREKAAFDTILGDAAVSEDHRALIAPFGVCGEAALRVHLQHVVFDRHAAAEVAAALEVSGPAVHADPTTQS</sequence>
<gene>
    <name evidence="1" type="ORF">NDES1114_LOCUS11866</name>
</gene>
<name>A0A7S1LQ40_NEODS</name>
<proteinExistence type="predicted"/>
<reference evidence="1" key="1">
    <citation type="submission" date="2021-01" db="EMBL/GenBank/DDBJ databases">
        <authorList>
            <person name="Corre E."/>
            <person name="Pelletier E."/>
            <person name="Niang G."/>
            <person name="Scheremetjew M."/>
            <person name="Finn R."/>
            <person name="Kale V."/>
            <person name="Holt S."/>
            <person name="Cochrane G."/>
            <person name="Meng A."/>
            <person name="Brown T."/>
            <person name="Cohen L."/>
        </authorList>
    </citation>
    <scope>NUCLEOTIDE SEQUENCE</scope>
    <source>
        <strain evidence="1">CCAP 1951/1</strain>
    </source>
</reference>